<evidence type="ECO:0000313" key="1">
    <source>
        <dbReference type="EMBL" id="MTD10933.1"/>
    </source>
</evidence>
<organism evidence="1 2">
    <name type="scientific">Acinetobacter faecalis</name>
    <dbReference type="NCBI Taxonomy" id="2665161"/>
    <lineage>
        <taxon>Bacteria</taxon>
        <taxon>Pseudomonadati</taxon>
        <taxon>Pseudomonadota</taxon>
        <taxon>Gammaproteobacteria</taxon>
        <taxon>Moraxellales</taxon>
        <taxon>Moraxellaceae</taxon>
        <taxon>Acinetobacter</taxon>
    </lineage>
</organism>
<accession>A0A6L6GE09</accession>
<keyword evidence="1" id="KW-0547">Nucleotide-binding</keyword>
<sequence>MAINTSLEGRLRNTTLPYNQCLMPLFEAVVNSIHSIDECANNLVPSIKIYIERNIQHTLEQDIAIENNSPIYGFTIIDNGIGFNEANMNSFETLDSEYKAKKGCRGVGRLMWLKAFTNVSIESNFIDSKNEAQKRKFNFNKKNGIYLSSINAIDKTEGLSTTIKLENFIDKYEKRSPKSCSAIANNILEHCLWYFVREGGAPNITVYDQNEIINLNDLFDAQMFESASPESFEVSGTKFELLHIKLKSKTRPPCIAWCAAGRVVKEENLIGKIAGLHGKIQHTNGDFTYCCYLTSTYLDEIVRPERIDFNIDQDETDLYSNAINEGQIREIVHSKIATHLNEFLVQYKELGRQRVHNYVATKAPRYKSILKYIPNEVFFVNPEISDKELDLLLHKYLTDIESQILSQGHDLINDVDKQEEDIQSRITDYMQKVDDIKKSDLAGYVCNRKVVLDILEKAIQRGADGKYSREDLIHQLIMPMRQTSEDVGLEKCNLWLIDERLAFHDYLASDKTLSSMPITDSYENKEPDLCALNVFDEPLLISEGKKLPLASLTIVEIKRPMRNDIKSGEDKDPVEQVFGYLRRIRNGKATTATGRPIPDSKDVPGFCYVICDLTPSMNDRCKEIHDLTETSDKMGFFGYKKNLNCYIEVISFDRLVNSAKERNRAFFDKLGLPCN</sequence>
<dbReference type="AlphaFoldDB" id="A0A6L6GE09"/>
<dbReference type="RefSeq" id="WP_154772547.1">
    <property type="nucleotide sequence ID" value="NZ_WLYL01000013.1"/>
</dbReference>
<protein>
    <submittedName>
        <fullName evidence="1">ATP-binding protein</fullName>
    </submittedName>
</protein>
<dbReference type="EMBL" id="WLYL01000013">
    <property type="protein sequence ID" value="MTD10933.1"/>
    <property type="molecule type" value="Genomic_DNA"/>
</dbReference>
<reference evidence="1 2" key="1">
    <citation type="submission" date="2019-11" db="EMBL/GenBank/DDBJ databases">
        <authorList>
            <person name="An D."/>
        </authorList>
    </citation>
    <scope>NUCLEOTIDE SEQUENCE [LARGE SCALE GENOMIC DNA]</scope>
    <source>
        <strain evidence="1 2">YIM 103518</strain>
    </source>
</reference>
<comment type="caution">
    <text evidence="1">The sequence shown here is derived from an EMBL/GenBank/DDBJ whole genome shotgun (WGS) entry which is preliminary data.</text>
</comment>
<keyword evidence="1" id="KW-0067">ATP-binding</keyword>
<dbReference type="SUPFAM" id="SSF55874">
    <property type="entry name" value="ATPase domain of HSP90 chaperone/DNA topoisomerase II/histidine kinase"/>
    <property type="match status" value="1"/>
</dbReference>
<dbReference type="InterPro" id="IPR036890">
    <property type="entry name" value="HATPase_C_sf"/>
</dbReference>
<dbReference type="GO" id="GO:0005524">
    <property type="term" value="F:ATP binding"/>
    <property type="evidence" value="ECO:0007669"/>
    <property type="project" value="UniProtKB-KW"/>
</dbReference>
<dbReference type="Gene3D" id="3.30.565.10">
    <property type="entry name" value="Histidine kinase-like ATPase, C-terminal domain"/>
    <property type="match status" value="1"/>
</dbReference>
<evidence type="ECO:0000313" key="2">
    <source>
        <dbReference type="Proteomes" id="UP000473854"/>
    </source>
</evidence>
<name>A0A6L6GE09_9GAMM</name>
<proteinExistence type="predicted"/>
<gene>
    <name evidence="1" type="ORF">GIX10_05665</name>
</gene>
<dbReference type="Proteomes" id="UP000473854">
    <property type="component" value="Unassembled WGS sequence"/>
</dbReference>